<reference evidence="1" key="1">
    <citation type="submission" date="2021-01" db="UniProtKB">
        <authorList>
            <consortium name="EnsemblPlants"/>
        </authorList>
    </citation>
    <scope>IDENTIFICATION</scope>
</reference>
<name>A0A7N0UEP0_KALFE</name>
<organism evidence="1 2">
    <name type="scientific">Kalanchoe fedtschenkoi</name>
    <name type="common">Lavender scallops</name>
    <name type="synonym">South American air plant</name>
    <dbReference type="NCBI Taxonomy" id="63787"/>
    <lineage>
        <taxon>Eukaryota</taxon>
        <taxon>Viridiplantae</taxon>
        <taxon>Streptophyta</taxon>
        <taxon>Embryophyta</taxon>
        <taxon>Tracheophyta</taxon>
        <taxon>Spermatophyta</taxon>
        <taxon>Magnoliopsida</taxon>
        <taxon>eudicotyledons</taxon>
        <taxon>Gunneridae</taxon>
        <taxon>Pentapetalae</taxon>
        <taxon>Saxifragales</taxon>
        <taxon>Crassulaceae</taxon>
        <taxon>Kalanchoe</taxon>
    </lineage>
</organism>
<evidence type="ECO:0000313" key="2">
    <source>
        <dbReference type="Proteomes" id="UP000594263"/>
    </source>
</evidence>
<dbReference type="AlphaFoldDB" id="A0A7N0UEP0"/>
<proteinExistence type="predicted"/>
<dbReference type="PANTHER" id="PTHR31286:SF180">
    <property type="entry name" value="OS10G0362600 PROTEIN"/>
    <property type="match status" value="1"/>
</dbReference>
<dbReference type="OMA" id="ARCVECE"/>
<dbReference type="Gramene" id="Kaladp0063s0036.1.v1.1">
    <property type="protein sequence ID" value="Kaladp0063s0036.1.v1.1"/>
    <property type="gene ID" value="Kaladp0063s0036.v1.1"/>
</dbReference>
<dbReference type="InterPro" id="IPR040256">
    <property type="entry name" value="At4g02000-like"/>
</dbReference>
<dbReference type="EnsemblPlants" id="Kaladp0063s0036.1.v1.1">
    <property type="protein sequence ID" value="Kaladp0063s0036.1.v1.1"/>
    <property type="gene ID" value="Kaladp0063s0036.v1.1"/>
</dbReference>
<sequence>MAGRNGSTWAQIVAANRQPATECRAGSERWFQMDSLVWERAIKLWEYTLVGRVMGLRPNLVRMQGYSRSRWGEGDFVREWSSYTVTKEVFAEEVTVWIKLPRLDPLFWDAEALSFMRSAIDKLICSDAITASKYRLEYASICVEVSPMMEQLHQVEIMGPEGQSFHQPITYEWYPARCVECETFDHPEKDCPRRISVEKDAATAKKNMEA</sequence>
<evidence type="ECO:0000313" key="1">
    <source>
        <dbReference type="EnsemblPlants" id="Kaladp0063s0036.1.v1.1"/>
    </source>
</evidence>
<accession>A0A7N0UEP0</accession>
<evidence type="ECO:0008006" key="3">
    <source>
        <dbReference type="Google" id="ProtNLM"/>
    </source>
</evidence>
<dbReference type="Proteomes" id="UP000594263">
    <property type="component" value="Unplaced"/>
</dbReference>
<keyword evidence="2" id="KW-1185">Reference proteome</keyword>
<dbReference type="PANTHER" id="PTHR31286">
    <property type="entry name" value="GLYCINE-RICH CELL WALL STRUCTURAL PROTEIN 1.8-LIKE"/>
    <property type="match status" value="1"/>
</dbReference>
<protein>
    <recommendedName>
        <fullName evidence="3">DUF4283 domain-containing protein</fullName>
    </recommendedName>
</protein>